<keyword evidence="5" id="KW-1185">Reference proteome</keyword>
<dbReference type="Proteomes" id="UP000297982">
    <property type="component" value="Unassembled WGS sequence"/>
</dbReference>
<dbReference type="RefSeq" id="WP_135327305.1">
    <property type="nucleotide sequence ID" value="NZ_SRJC01000001.1"/>
</dbReference>
<dbReference type="AlphaFoldDB" id="A0A4Z0H5E5"/>
<dbReference type="SUPFAM" id="SSF140423">
    <property type="entry name" value="MW0975(SA0943)-like"/>
    <property type="match status" value="1"/>
</dbReference>
<feature type="chain" id="PRO_5021336226" description="Cell-wall binding lipoprotein" evidence="3">
    <location>
        <begin position="26"/>
        <end position="234"/>
    </location>
</feature>
<feature type="signal peptide" evidence="3">
    <location>
        <begin position="1"/>
        <end position="25"/>
    </location>
</feature>
<evidence type="ECO:0000313" key="5">
    <source>
        <dbReference type="Proteomes" id="UP000297982"/>
    </source>
</evidence>
<feature type="compositionally biased region" description="Acidic residues" evidence="2">
    <location>
        <begin position="213"/>
        <end position="234"/>
    </location>
</feature>
<keyword evidence="1" id="KW-0175">Coiled coil</keyword>
<dbReference type="STRING" id="192814.GCA_900166575_02099"/>
<proteinExistence type="predicted"/>
<comment type="caution">
    <text evidence="4">The sequence shown here is derived from an EMBL/GenBank/DDBJ whole genome shotgun (WGS) entry which is preliminary data.</text>
</comment>
<dbReference type="InterPro" id="IPR019454">
    <property type="entry name" value="Lipoprot_YkyA-like"/>
</dbReference>
<feature type="coiled-coil region" evidence="1">
    <location>
        <begin position="50"/>
        <end position="206"/>
    </location>
</feature>
<evidence type="ECO:0000256" key="1">
    <source>
        <dbReference type="SAM" id="Coils"/>
    </source>
</evidence>
<dbReference type="EMBL" id="SRJC01000001">
    <property type="protein sequence ID" value="TGB05077.1"/>
    <property type="molecule type" value="Genomic_DNA"/>
</dbReference>
<keyword evidence="3" id="KW-0732">Signal</keyword>
<sequence length="234" mass="27533">MRLRFLLALLAAAAFLLSACTGPSAQEEIYDHLEKAVTLEDAFREQQQPLVELENKEQELYNQIIELSMNEFDQIKKLSQEAAGLVEDRREKLELEKESIEAAKEEFDKIEPLIGDLEEDTEVKKKAEAMYEKMQERYEAYQELYNSYDEALTLDTELYEMMQKEDLKEEDLQKQIDSINQTYTKVIEANEKFNQYTEEYNDLKKEFYQASDLDVEYEEDNKEENSGDSESNES</sequence>
<reference evidence="4 5" key="1">
    <citation type="journal article" date="2003" name="Int. J. Syst. Evol. Microbiol.">
        <title>Halobacillus salinus sp. nov., isolated from a salt lake on the coast of the East Sea in Korea.</title>
        <authorList>
            <person name="Yoon J.H."/>
            <person name="Kang K.H."/>
            <person name="Park Y.H."/>
        </authorList>
    </citation>
    <scope>NUCLEOTIDE SEQUENCE [LARGE SCALE GENOMIC DNA]</scope>
    <source>
        <strain evidence="4 5">HSL-3</strain>
    </source>
</reference>
<evidence type="ECO:0000313" key="4">
    <source>
        <dbReference type="EMBL" id="TGB05077.1"/>
    </source>
</evidence>
<dbReference type="InterPro" id="IPR036785">
    <property type="entry name" value="YkyA-like_sf"/>
</dbReference>
<gene>
    <name evidence="4" type="ORF">E4663_08795</name>
</gene>
<dbReference type="Pfam" id="PF10368">
    <property type="entry name" value="YkyA"/>
    <property type="match status" value="1"/>
</dbReference>
<feature type="region of interest" description="Disordered" evidence="2">
    <location>
        <begin position="211"/>
        <end position="234"/>
    </location>
</feature>
<accession>A0A4Z0H5E5</accession>
<dbReference type="PROSITE" id="PS51257">
    <property type="entry name" value="PROKAR_LIPOPROTEIN"/>
    <property type="match status" value="1"/>
</dbReference>
<organism evidence="4 5">
    <name type="scientific">Halobacillus salinus</name>
    <dbReference type="NCBI Taxonomy" id="192814"/>
    <lineage>
        <taxon>Bacteria</taxon>
        <taxon>Bacillati</taxon>
        <taxon>Bacillota</taxon>
        <taxon>Bacilli</taxon>
        <taxon>Bacillales</taxon>
        <taxon>Bacillaceae</taxon>
        <taxon>Halobacillus</taxon>
    </lineage>
</organism>
<dbReference type="Gene3D" id="1.20.120.570">
    <property type="entry name" value="YkyA-like"/>
    <property type="match status" value="1"/>
</dbReference>
<evidence type="ECO:0000256" key="2">
    <source>
        <dbReference type="SAM" id="MobiDB-lite"/>
    </source>
</evidence>
<name>A0A4Z0H5E5_9BACI</name>
<evidence type="ECO:0000256" key="3">
    <source>
        <dbReference type="SAM" id="SignalP"/>
    </source>
</evidence>
<protein>
    <recommendedName>
        <fullName evidence="6">Cell-wall binding lipoprotein</fullName>
    </recommendedName>
</protein>
<evidence type="ECO:0008006" key="6">
    <source>
        <dbReference type="Google" id="ProtNLM"/>
    </source>
</evidence>